<feature type="binding site" evidence="5">
    <location>
        <position position="118"/>
    </location>
    <ligand>
        <name>Mg(2+)</name>
        <dbReference type="ChEBI" id="CHEBI:18420"/>
    </ligand>
</feature>
<dbReference type="RefSeq" id="WP_094865497.1">
    <property type="nucleotide sequence ID" value="NZ_NKYE01000020.1"/>
</dbReference>
<dbReference type="PIRSF" id="PIRSF015582">
    <property type="entry name" value="Cit_lyase_B"/>
    <property type="match status" value="1"/>
</dbReference>
<evidence type="ECO:0000256" key="5">
    <source>
        <dbReference type="PIRSR" id="PIRSR015582-2"/>
    </source>
</evidence>
<keyword evidence="3 5" id="KW-0460">Magnesium</keyword>
<dbReference type="InterPro" id="IPR005000">
    <property type="entry name" value="Aldolase/citrate-lyase_domain"/>
</dbReference>
<dbReference type="Gene3D" id="3.20.20.60">
    <property type="entry name" value="Phosphoenolpyruvate-binding domains"/>
    <property type="match status" value="1"/>
</dbReference>
<feature type="binding site" evidence="4">
    <location>
        <position position="118"/>
    </location>
    <ligand>
        <name>substrate</name>
    </ligand>
</feature>
<proteinExistence type="predicted"/>
<evidence type="ECO:0000256" key="4">
    <source>
        <dbReference type="PIRSR" id="PIRSR015582-1"/>
    </source>
</evidence>
<accession>A0A263CWT1</accession>
<organism evidence="7 8">
    <name type="scientific">Amycolatopsis antarctica</name>
    <dbReference type="NCBI Taxonomy" id="1854586"/>
    <lineage>
        <taxon>Bacteria</taxon>
        <taxon>Bacillati</taxon>
        <taxon>Actinomycetota</taxon>
        <taxon>Actinomycetes</taxon>
        <taxon>Pseudonocardiales</taxon>
        <taxon>Pseudonocardiaceae</taxon>
        <taxon>Amycolatopsis</taxon>
    </lineage>
</organism>
<dbReference type="Proteomes" id="UP000242444">
    <property type="component" value="Unassembled WGS sequence"/>
</dbReference>
<dbReference type="PANTHER" id="PTHR32308:SF0">
    <property type="entry name" value="HPCH_HPAI ALDOLASE_CITRATE LYASE DOMAIN-CONTAINING PROTEIN"/>
    <property type="match status" value="1"/>
</dbReference>
<evidence type="ECO:0000256" key="1">
    <source>
        <dbReference type="ARBA" id="ARBA00001946"/>
    </source>
</evidence>
<reference evidence="7 8" key="1">
    <citation type="submission" date="2017-07" db="EMBL/GenBank/DDBJ databases">
        <title>Amycolatopsis antarcticus sp. nov., isolated from the surface of an Antarcticus brown macroalga.</title>
        <authorList>
            <person name="Wang J."/>
            <person name="Leiva S."/>
            <person name="Huang J."/>
            <person name="Huang Y."/>
        </authorList>
    </citation>
    <scope>NUCLEOTIDE SEQUENCE [LARGE SCALE GENOMIC DNA]</scope>
    <source>
        <strain evidence="7 8">AU-G6</strain>
    </source>
</reference>
<evidence type="ECO:0000256" key="2">
    <source>
        <dbReference type="ARBA" id="ARBA00022723"/>
    </source>
</evidence>
<dbReference type="GO" id="GO:0006107">
    <property type="term" value="P:oxaloacetate metabolic process"/>
    <property type="evidence" value="ECO:0007669"/>
    <property type="project" value="TreeGrafter"/>
</dbReference>
<feature type="binding site" evidence="5">
    <location>
        <position position="144"/>
    </location>
    <ligand>
        <name>Mg(2+)</name>
        <dbReference type="ChEBI" id="CHEBI:18420"/>
    </ligand>
</feature>
<keyword evidence="2 5" id="KW-0479">Metal-binding</keyword>
<sequence length="275" mass="28682">MSALFASLRSLLFAPGKDEAKLRKALASGADAVIADLEDAVPPPEKGAARATTTRVFAEEPVRCLRFVRVNGAGTEWLGDDLAALREVGVDGLMVPKATPAAIEALGPEGPPVIALIETAAGVRLAHETAAHPRVAALMLGGADLAAEANLEVRPDGQELLFARSTLVFASVEAGIRAPFDVVHLDVRDDEAQRAEATLARSVGFGGKACVHPAQLDGVHSVFTPTADETGHARTVLAVYEEAMARGDSVALLNGKLIDPPIVLRAQATLARARD</sequence>
<dbReference type="PANTHER" id="PTHR32308">
    <property type="entry name" value="LYASE BETA SUBUNIT, PUTATIVE (AFU_ORTHOLOGUE AFUA_4G13030)-RELATED"/>
    <property type="match status" value="1"/>
</dbReference>
<dbReference type="EMBL" id="NKYE01000020">
    <property type="protein sequence ID" value="OZM70439.1"/>
    <property type="molecule type" value="Genomic_DNA"/>
</dbReference>
<dbReference type="OrthoDB" id="5172636at2"/>
<evidence type="ECO:0000313" key="7">
    <source>
        <dbReference type="EMBL" id="OZM70439.1"/>
    </source>
</evidence>
<feature type="domain" description="HpcH/HpaI aldolase/citrate lyase" evidence="6">
    <location>
        <begin position="9"/>
        <end position="213"/>
    </location>
</feature>
<evidence type="ECO:0000259" key="6">
    <source>
        <dbReference type="Pfam" id="PF03328"/>
    </source>
</evidence>
<protein>
    <submittedName>
        <fullName evidence="7">CoA ester lyase</fullName>
    </submittedName>
</protein>
<evidence type="ECO:0000256" key="3">
    <source>
        <dbReference type="ARBA" id="ARBA00022842"/>
    </source>
</evidence>
<name>A0A263CWT1_9PSEU</name>
<comment type="cofactor">
    <cofactor evidence="1">
        <name>Mg(2+)</name>
        <dbReference type="ChEBI" id="CHEBI:18420"/>
    </cofactor>
</comment>
<dbReference type="InParanoid" id="A0A263CWT1"/>
<dbReference type="GO" id="GO:0016829">
    <property type="term" value="F:lyase activity"/>
    <property type="evidence" value="ECO:0007669"/>
    <property type="project" value="UniProtKB-KW"/>
</dbReference>
<dbReference type="SUPFAM" id="SSF51621">
    <property type="entry name" value="Phosphoenolpyruvate/pyruvate domain"/>
    <property type="match status" value="1"/>
</dbReference>
<dbReference type="FunCoup" id="A0A263CWT1">
    <property type="interactions" value="225"/>
</dbReference>
<evidence type="ECO:0000313" key="8">
    <source>
        <dbReference type="Proteomes" id="UP000242444"/>
    </source>
</evidence>
<dbReference type="Pfam" id="PF03328">
    <property type="entry name" value="HpcH_HpaI"/>
    <property type="match status" value="1"/>
</dbReference>
<keyword evidence="8" id="KW-1185">Reference proteome</keyword>
<dbReference type="GO" id="GO:0000287">
    <property type="term" value="F:magnesium ion binding"/>
    <property type="evidence" value="ECO:0007669"/>
    <property type="project" value="TreeGrafter"/>
</dbReference>
<dbReference type="InterPro" id="IPR015813">
    <property type="entry name" value="Pyrv/PenolPyrv_kinase-like_dom"/>
</dbReference>
<dbReference type="InterPro" id="IPR040442">
    <property type="entry name" value="Pyrv_kinase-like_dom_sf"/>
</dbReference>
<feature type="binding site" evidence="4">
    <location>
        <position position="69"/>
    </location>
    <ligand>
        <name>substrate</name>
    </ligand>
</feature>
<dbReference type="InterPro" id="IPR011206">
    <property type="entry name" value="Citrate_lyase_beta/mcl1/mcl2"/>
</dbReference>
<gene>
    <name evidence="7" type="ORF">CFN78_25075</name>
</gene>
<comment type="caution">
    <text evidence="7">The sequence shown here is derived from an EMBL/GenBank/DDBJ whole genome shotgun (WGS) entry which is preliminary data.</text>
</comment>
<dbReference type="AlphaFoldDB" id="A0A263CWT1"/>
<keyword evidence="7" id="KW-0456">Lyase</keyword>